<keyword evidence="3" id="KW-0804">Transcription</keyword>
<keyword evidence="7" id="KW-1185">Reference proteome</keyword>
<dbReference type="InterPro" id="IPR001647">
    <property type="entry name" value="HTH_TetR"/>
</dbReference>
<dbReference type="EMBL" id="JACHJQ010000006">
    <property type="protein sequence ID" value="MBB4909289.1"/>
    <property type="molecule type" value="Genomic_DNA"/>
</dbReference>
<proteinExistence type="predicted"/>
<evidence type="ECO:0000256" key="1">
    <source>
        <dbReference type="ARBA" id="ARBA00023015"/>
    </source>
</evidence>
<protein>
    <submittedName>
        <fullName evidence="6">AcrR family transcriptional regulator</fullName>
    </submittedName>
</protein>
<keyword evidence="2 4" id="KW-0238">DNA-binding</keyword>
<dbReference type="PANTHER" id="PTHR47506">
    <property type="entry name" value="TRANSCRIPTIONAL REGULATORY PROTEIN"/>
    <property type="match status" value="1"/>
</dbReference>
<dbReference type="InterPro" id="IPR036271">
    <property type="entry name" value="Tet_transcr_reg_TetR-rel_C_sf"/>
</dbReference>
<name>A0A7W7Q9R9_9PSEU</name>
<sequence>MPRKSDARERMVRSAAVLLREHGAGATSIDRVLAHSGAPRGSVYHHFPGGRTQLIEEAVALAGDFVAGLIEAAARAGDPVAAIDRFVELWRTWLADSDFKAGCPIVAVTVANDSTRLAAGVFGRWADGLAASFRTHGVPDARARRLALFVIAAVEGAVVMCRAERSLEPLEAVTGEIHELLVHTLRD</sequence>
<evidence type="ECO:0000256" key="2">
    <source>
        <dbReference type="ARBA" id="ARBA00023125"/>
    </source>
</evidence>
<dbReference type="GO" id="GO:0003677">
    <property type="term" value="F:DNA binding"/>
    <property type="evidence" value="ECO:0007669"/>
    <property type="project" value="UniProtKB-UniRule"/>
</dbReference>
<dbReference type="PROSITE" id="PS50977">
    <property type="entry name" value="HTH_TETR_2"/>
    <property type="match status" value="1"/>
</dbReference>
<feature type="DNA-binding region" description="H-T-H motif" evidence="4">
    <location>
        <begin position="28"/>
        <end position="47"/>
    </location>
</feature>
<dbReference type="InterPro" id="IPR009057">
    <property type="entry name" value="Homeodomain-like_sf"/>
</dbReference>
<dbReference type="InterPro" id="IPR054156">
    <property type="entry name" value="YxaF_TetR_C"/>
</dbReference>
<feature type="domain" description="HTH tetR-type" evidence="5">
    <location>
        <begin position="5"/>
        <end position="65"/>
    </location>
</feature>
<dbReference type="Pfam" id="PF00440">
    <property type="entry name" value="TetR_N"/>
    <property type="match status" value="1"/>
</dbReference>
<comment type="caution">
    <text evidence="6">The sequence shown here is derived from an EMBL/GenBank/DDBJ whole genome shotgun (WGS) entry which is preliminary data.</text>
</comment>
<dbReference type="Proteomes" id="UP000520767">
    <property type="component" value="Unassembled WGS sequence"/>
</dbReference>
<dbReference type="RefSeq" id="WP_221464390.1">
    <property type="nucleotide sequence ID" value="NZ_JACHJQ010000006.1"/>
</dbReference>
<evidence type="ECO:0000256" key="4">
    <source>
        <dbReference type="PROSITE-ProRule" id="PRU00335"/>
    </source>
</evidence>
<evidence type="ECO:0000259" key="5">
    <source>
        <dbReference type="PROSITE" id="PS50977"/>
    </source>
</evidence>
<evidence type="ECO:0000256" key="3">
    <source>
        <dbReference type="ARBA" id="ARBA00023163"/>
    </source>
</evidence>
<organism evidence="6 7">
    <name type="scientific">Actinophytocola algeriensis</name>
    <dbReference type="NCBI Taxonomy" id="1768010"/>
    <lineage>
        <taxon>Bacteria</taxon>
        <taxon>Bacillati</taxon>
        <taxon>Actinomycetota</taxon>
        <taxon>Actinomycetes</taxon>
        <taxon>Pseudonocardiales</taxon>
        <taxon>Pseudonocardiaceae</taxon>
    </lineage>
</organism>
<evidence type="ECO:0000313" key="6">
    <source>
        <dbReference type="EMBL" id="MBB4909289.1"/>
    </source>
</evidence>
<dbReference type="Pfam" id="PF21993">
    <property type="entry name" value="TetR_C_13_2"/>
    <property type="match status" value="1"/>
</dbReference>
<reference evidence="6 7" key="1">
    <citation type="submission" date="2020-08" db="EMBL/GenBank/DDBJ databases">
        <title>Genomic Encyclopedia of Type Strains, Phase III (KMG-III): the genomes of soil and plant-associated and newly described type strains.</title>
        <authorList>
            <person name="Whitman W."/>
        </authorList>
    </citation>
    <scope>NUCLEOTIDE SEQUENCE [LARGE SCALE GENOMIC DNA]</scope>
    <source>
        <strain evidence="6 7">CECT 8960</strain>
    </source>
</reference>
<dbReference type="SUPFAM" id="SSF46689">
    <property type="entry name" value="Homeodomain-like"/>
    <property type="match status" value="1"/>
</dbReference>
<dbReference type="AlphaFoldDB" id="A0A7W7Q9R9"/>
<dbReference type="PANTHER" id="PTHR47506:SF3">
    <property type="entry name" value="HTH-TYPE TRANSCRIPTIONAL REGULATOR LMRA"/>
    <property type="match status" value="1"/>
</dbReference>
<keyword evidence="1" id="KW-0805">Transcription regulation</keyword>
<dbReference type="Gene3D" id="1.10.357.10">
    <property type="entry name" value="Tetracycline Repressor, domain 2"/>
    <property type="match status" value="1"/>
</dbReference>
<accession>A0A7W7Q9R9</accession>
<evidence type="ECO:0000313" key="7">
    <source>
        <dbReference type="Proteomes" id="UP000520767"/>
    </source>
</evidence>
<dbReference type="SUPFAM" id="SSF48498">
    <property type="entry name" value="Tetracyclin repressor-like, C-terminal domain"/>
    <property type="match status" value="1"/>
</dbReference>
<gene>
    <name evidence="6" type="ORF">FHR82_005547</name>
</gene>